<dbReference type="InterPro" id="IPR050492">
    <property type="entry name" value="Bact_metal-bind_prot9"/>
</dbReference>
<dbReference type="PANTHER" id="PTHR42953:SF3">
    <property type="entry name" value="HIGH-AFFINITY ZINC UPTAKE SYSTEM PROTEIN ZNUA"/>
    <property type="match status" value="1"/>
</dbReference>
<proteinExistence type="inferred from homology"/>
<keyword evidence="5" id="KW-0864">Zinc transport</keyword>
<evidence type="ECO:0000256" key="3">
    <source>
        <dbReference type="ARBA" id="ARBA00022448"/>
    </source>
</evidence>
<accession>A0A017HT25</accession>
<protein>
    <recommendedName>
        <fullName evidence="2">High-affinity zinc uptake system protein ZnuA</fullName>
    </recommendedName>
</protein>
<gene>
    <name evidence="7" type="ORF">Rumeso_00803</name>
</gene>
<evidence type="ECO:0000256" key="1">
    <source>
        <dbReference type="ARBA" id="ARBA00011028"/>
    </source>
</evidence>
<keyword evidence="5" id="KW-0406">Ion transport</keyword>
<evidence type="ECO:0000256" key="5">
    <source>
        <dbReference type="ARBA" id="ARBA00022906"/>
    </source>
</evidence>
<name>A0A017HT25_9RHOB</name>
<evidence type="ECO:0000256" key="2">
    <source>
        <dbReference type="ARBA" id="ARBA00015915"/>
    </source>
</evidence>
<evidence type="ECO:0000256" key="4">
    <source>
        <dbReference type="ARBA" id="ARBA00022729"/>
    </source>
</evidence>
<dbReference type="STRING" id="442562.Rumeso_00803"/>
<feature type="chain" id="PRO_5001493163" description="High-affinity zinc uptake system protein ZnuA" evidence="6">
    <location>
        <begin position="19"/>
        <end position="286"/>
    </location>
</feature>
<comment type="similarity">
    <text evidence="1">Belongs to the bacterial solute-binding protein 9 family.</text>
</comment>
<sequence>MTPPLLAALLFAAAPVRAEPPNVLADTAPVQSLVAMVMGDLGTPGLIVAPGTSPHDASLTPSEAQALTEADVIVWTGDALLPWLGESIASLAPQAEVHSLLSTDGWEPLPADGDDGIDPHAWLDPEVAAAWLGHIASALSQADPEDAETYRRNAAGAAERLATLGADLRQRPAPLGETGYAVGHDAYRYFGRAVGLAPAGAIAPSDGSEPAPSDIAALRDLVASGQVRCLLLDAETDPSWADTLAEGAPLSTATVDPEGLTLDPGPDLYPTLIANLTAALESCLGA</sequence>
<dbReference type="Gene3D" id="3.40.50.1980">
    <property type="entry name" value="Nitrogenase molybdenum iron protein domain"/>
    <property type="match status" value="2"/>
</dbReference>
<dbReference type="PANTHER" id="PTHR42953">
    <property type="entry name" value="HIGH-AFFINITY ZINC UPTAKE SYSTEM PROTEIN ZNUA-RELATED"/>
    <property type="match status" value="1"/>
</dbReference>
<dbReference type="InterPro" id="IPR006127">
    <property type="entry name" value="ZnuA-like"/>
</dbReference>
<dbReference type="GO" id="GO:0006829">
    <property type="term" value="P:zinc ion transport"/>
    <property type="evidence" value="ECO:0007669"/>
    <property type="project" value="UniProtKB-KW"/>
</dbReference>
<dbReference type="Proteomes" id="UP000019666">
    <property type="component" value="Unassembled WGS sequence"/>
</dbReference>
<keyword evidence="4 6" id="KW-0732">Signal</keyword>
<dbReference type="HOGENOM" id="CLU_016838_1_2_5"/>
<evidence type="ECO:0000256" key="6">
    <source>
        <dbReference type="SAM" id="SignalP"/>
    </source>
</evidence>
<evidence type="ECO:0000313" key="7">
    <source>
        <dbReference type="EMBL" id="EYD77637.1"/>
    </source>
</evidence>
<dbReference type="EMBL" id="AOSK01000024">
    <property type="protein sequence ID" value="EYD77637.1"/>
    <property type="molecule type" value="Genomic_DNA"/>
</dbReference>
<keyword evidence="8" id="KW-1185">Reference proteome</keyword>
<dbReference type="AlphaFoldDB" id="A0A017HT25"/>
<dbReference type="GO" id="GO:0046872">
    <property type="term" value="F:metal ion binding"/>
    <property type="evidence" value="ECO:0007669"/>
    <property type="project" value="InterPro"/>
</dbReference>
<dbReference type="Pfam" id="PF01297">
    <property type="entry name" value="ZnuA"/>
    <property type="match status" value="1"/>
</dbReference>
<comment type="caution">
    <text evidence="7">The sequence shown here is derived from an EMBL/GenBank/DDBJ whole genome shotgun (WGS) entry which is preliminary data.</text>
</comment>
<reference evidence="7 8" key="1">
    <citation type="submission" date="2013-02" db="EMBL/GenBank/DDBJ databases">
        <authorList>
            <person name="Fiebig A."/>
            <person name="Goeker M."/>
            <person name="Klenk H.-P.P."/>
        </authorList>
    </citation>
    <scope>NUCLEOTIDE SEQUENCE [LARGE SCALE GENOMIC DNA]</scope>
    <source>
        <strain evidence="7 8">DSM 19309</strain>
    </source>
</reference>
<dbReference type="RefSeq" id="WP_037281700.1">
    <property type="nucleotide sequence ID" value="NZ_KK088593.1"/>
</dbReference>
<dbReference type="SUPFAM" id="SSF53807">
    <property type="entry name" value="Helical backbone' metal receptor"/>
    <property type="match status" value="1"/>
</dbReference>
<keyword evidence="3" id="KW-0813">Transport</keyword>
<feature type="signal peptide" evidence="6">
    <location>
        <begin position="1"/>
        <end position="18"/>
    </location>
</feature>
<evidence type="ECO:0000313" key="8">
    <source>
        <dbReference type="Proteomes" id="UP000019666"/>
    </source>
</evidence>
<keyword evidence="5" id="KW-0862">Zinc</keyword>
<organism evidence="7 8">
    <name type="scientific">Rubellimicrobium mesophilum DSM 19309</name>
    <dbReference type="NCBI Taxonomy" id="442562"/>
    <lineage>
        <taxon>Bacteria</taxon>
        <taxon>Pseudomonadati</taxon>
        <taxon>Pseudomonadota</taxon>
        <taxon>Alphaproteobacteria</taxon>
        <taxon>Rhodobacterales</taxon>
        <taxon>Roseobacteraceae</taxon>
        <taxon>Rubellimicrobium</taxon>
    </lineage>
</organism>